<keyword evidence="1" id="KW-0812">Transmembrane</keyword>
<sequence>MVNVYKKVPFNMLPVSNLLINVAFIGLALFFNEPEEPGGYTNLDLLPFAPVIIFSMGMGFLLGLYYLIKLLVIKNYSEGRATLFNLALSFSALLFGCLFWFSL</sequence>
<gene>
    <name evidence="2" type="ORF">A3A97_01915</name>
</gene>
<reference evidence="2 3" key="1">
    <citation type="journal article" date="2016" name="Nat. Commun.">
        <title>Thousands of microbial genomes shed light on interconnected biogeochemical processes in an aquifer system.</title>
        <authorList>
            <person name="Anantharaman K."/>
            <person name="Brown C.T."/>
            <person name="Hug L.A."/>
            <person name="Sharon I."/>
            <person name="Castelle C.J."/>
            <person name="Probst A.J."/>
            <person name="Thomas B.C."/>
            <person name="Singh A."/>
            <person name="Wilkins M.J."/>
            <person name="Karaoz U."/>
            <person name="Brodie E.L."/>
            <person name="Williams K.H."/>
            <person name="Hubbard S.S."/>
            <person name="Banfield J.F."/>
        </authorList>
    </citation>
    <scope>NUCLEOTIDE SEQUENCE [LARGE SCALE GENOMIC DNA]</scope>
</reference>
<dbReference type="EMBL" id="MHSW01000016">
    <property type="protein sequence ID" value="OHA51933.1"/>
    <property type="molecule type" value="Genomic_DNA"/>
</dbReference>
<comment type="caution">
    <text evidence="2">The sequence shown here is derived from an EMBL/GenBank/DDBJ whole genome shotgun (WGS) entry which is preliminary data.</text>
</comment>
<feature type="transmembrane region" description="Helical" evidence="1">
    <location>
        <begin position="51"/>
        <end position="71"/>
    </location>
</feature>
<feature type="transmembrane region" description="Helical" evidence="1">
    <location>
        <begin position="12"/>
        <end position="31"/>
    </location>
</feature>
<dbReference type="Proteomes" id="UP000176951">
    <property type="component" value="Unassembled WGS sequence"/>
</dbReference>
<accession>A0A1G2PUF5</accession>
<dbReference type="AlphaFoldDB" id="A0A1G2PUF5"/>
<feature type="transmembrane region" description="Helical" evidence="1">
    <location>
        <begin position="83"/>
        <end position="101"/>
    </location>
</feature>
<keyword evidence="1" id="KW-0472">Membrane</keyword>
<evidence type="ECO:0000313" key="2">
    <source>
        <dbReference type="EMBL" id="OHA51933.1"/>
    </source>
</evidence>
<evidence type="ECO:0000313" key="3">
    <source>
        <dbReference type="Proteomes" id="UP000176951"/>
    </source>
</evidence>
<name>A0A1G2PUF5_9BACT</name>
<organism evidence="2 3">
    <name type="scientific">Candidatus Terrybacteria bacterium RIFCSPLOWO2_01_FULL_40_23</name>
    <dbReference type="NCBI Taxonomy" id="1802366"/>
    <lineage>
        <taxon>Bacteria</taxon>
        <taxon>Candidatus Terryibacteriota</taxon>
    </lineage>
</organism>
<proteinExistence type="predicted"/>
<protein>
    <submittedName>
        <fullName evidence="2">Uncharacterized protein</fullName>
    </submittedName>
</protein>
<evidence type="ECO:0000256" key="1">
    <source>
        <dbReference type="SAM" id="Phobius"/>
    </source>
</evidence>
<keyword evidence="1" id="KW-1133">Transmembrane helix</keyword>